<organism evidence="6 7">
    <name type="scientific">Rhizobium oryzicola</name>
    <dbReference type="NCBI Taxonomy" id="1232668"/>
    <lineage>
        <taxon>Bacteria</taxon>
        <taxon>Pseudomonadati</taxon>
        <taxon>Pseudomonadota</taxon>
        <taxon>Alphaproteobacteria</taxon>
        <taxon>Hyphomicrobiales</taxon>
        <taxon>Rhizobiaceae</taxon>
        <taxon>Rhizobium/Agrobacterium group</taxon>
        <taxon>Rhizobium</taxon>
    </lineage>
</organism>
<dbReference type="PANTHER" id="PTHR44846:SF16">
    <property type="entry name" value="TRANSCRIPTIONAL REGULATOR PHNF-RELATED"/>
    <property type="match status" value="1"/>
</dbReference>
<dbReference type="SMART" id="SM00866">
    <property type="entry name" value="UTRA"/>
    <property type="match status" value="1"/>
</dbReference>
<dbReference type="Pfam" id="PF07702">
    <property type="entry name" value="UTRA"/>
    <property type="match status" value="1"/>
</dbReference>
<evidence type="ECO:0000259" key="5">
    <source>
        <dbReference type="PROSITE" id="PS50949"/>
    </source>
</evidence>
<feature type="domain" description="HTH gntR-type" evidence="5">
    <location>
        <begin position="7"/>
        <end position="75"/>
    </location>
</feature>
<evidence type="ECO:0000256" key="1">
    <source>
        <dbReference type="ARBA" id="ARBA00023015"/>
    </source>
</evidence>
<gene>
    <name evidence="6" type="primary">hutC</name>
    <name evidence="6" type="ORF">Q2T52_15890</name>
</gene>
<dbReference type="RefSeq" id="WP_302077755.1">
    <property type="nucleotide sequence ID" value="NZ_JAUKWQ010000004.1"/>
</dbReference>
<dbReference type="SUPFAM" id="SSF46785">
    <property type="entry name" value="Winged helix' DNA-binding domain"/>
    <property type="match status" value="1"/>
</dbReference>
<dbReference type="PRINTS" id="PR00035">
    <property type="entry name" value="HTHGNTR"/>
</dbReference>
<accession>A0ABT8SYM3</accession>
<dbReference type="InterPro" id="IPR036388">
    <property type="entry name" value="WH-like_DNA-bd_sf"/>
</dbReference>
<keyword evidence="7" id="KW-1185">Reference proteome</keyword>
<dbReference type="InterPro" id="IPR010248">
    <property type="entry name" value="His_ut_repres"/>
</dbReference>
<dbReference type="Pfam" id="PF00392">
    <property type="entry name" value="GntR"/>
    <property type="match status" value="1"/>
</dbReference>
<proteinExistence type="predicted"/>
<dbReference type="InterPro" id="IPR000524">
    <property type="entry name" value="Tscrpt_reg_HTH_GntR"/>
</dbReference>
<keyword evidence="2" id="KW-0238">DNA-binding</keyword>
<sequence>MTTEKEGTLHSRILADLERLILSGDWPPGHRLPFEVDLAAQYGCSRMTANKVLTQLARAGLIERRKKSGSFVAQPVAQAAVLEIHDIEAEVRSLNLAYGYRLLKRNILKAAPADLAWPDIAQDAPLADILSLHMAGSRPFCLERRLINLQTVPDAAHQSFEETPSGHWLISQVPWSAAEHRITAVSATAETAELLDVPRGTACLVVERRTWSPDGPVTLVRFIYPGDRHELVARFQPGES</sequence>
<reference evidence="6" key="2">
    <citation type="submission" date="2023-07" db="EMBL/GenBank/DDBJ databases">
        <authorList>
            <person name="Sun H."/>
        </authorList>
    </citation>
    <scope>NUCLEOTIDE SEQUENCE</scope>
    <source>
        <strain evidence="6">05753</strain>
    </source>
</reference>
<dbReference type="EMBL" id="JAUKWQ010000004">
    <property type="protein sequence ID" value="MDO1583569.1"/>
    <property type="molecule type" value="Genomic_DNA"/>
</dbReference>
<dbReference type="Proteomes" id="UP001169006">
    <property type="component" value="Unassembled WGS sequence"/>
</dbReference>
<dbReference type="CDD" id="cd07377">
    <property type="entry name" value="WHTH_GntR"/>
    <property type="match status" value="1"/>
</dbReference>
<evidence type="ECO:0000313" key="7">
    <source>
        <dbReference type="Proteomes" id="UP001169006"/>
    </source>
</evidence>
<dbReference type="InterPro" id="IPR011663">
    <property type="entry name" value="UTRA"/>
</dbReference>
<name>A0ABT8SYM3_9HYPH</name>
<dbReference type="Gene3D" id="3.40.1410.10">
    <property type="entry name" value="Chorismate lyase-like"/>
    <property type="match status" value="1"/>
</dbReference>
<dbReference type="InterPro" id="IPR028978">
    <property type="entry name" value="Chorismate_lyase_/UTRA_dom_sf"/>
</dbReference>
<evidence type="ECO:0000256" key="4">
    <source>
        <dbReference type="NCBIfam" id="TIGR02018"/>
    </source>
</evidence>
<dbReference type="Gene3D" id="1.10.10.10">
    <property type="entry name" value="Winged helix-like DNA-binding domain superfamily/Winged helix DNA-binding domain"/>
    <property type="match status" value="1"/>
</dbReference>
<evidence type="ECO:0000256" key="2">
    <source>
        <dbReference type="ARBA" id="ARBA00023125"/>
    </source>
</evidence>
<dbReference type="PROSITE" id="PS50949">
    <property type="entry name" value="HTH_GNTR"/>
    <property type="match status" value="1"/>
</dbReference>
<dbReference type="InterPro" id="IPR050679">
    <property type="entry name" value="Bact_HTH_transcr_reg"/>
</dbReference>
<keyword evidence="1" id="KW-0805">Transcription regulation</keyword>
<dbReference type="PANTHER" id="PTHR44846">
    <property type="entry name" value="MANNOSYL-D-GLYCERATE TRANSPORT/METABOLISM SYSTEM REPRESSOR MNGR-RELATED"/>
    <property type="match status" value="1"/>
</dbReference>
<dbReference type="InterPro" id="IPR036390">
    <property type="entry name" value="WH_DNA-bd_sf"/>
</dbReference>
<dbReference type="NCBIfam" id="TIGR02018">
    <property type="entry name" value="his_ut_repres"/>
    <property type="match status" value="1"/>
</dbReference>
<dbReference type="SMART" id="SM00345">
    <property type="entry name" value="HTH_GNTR"/>
    <property type="match status" value="1"/>
</dbReference>
<keyword evidence="3" id="KW-0804">Transcription</keyword>
<evidence type="ECO:0000256" key="3">
    <source>
        <dbReference type="ARBA" id="ARBA00023163"/>
    </source>
</evidence>
<comment type="caution">
    <text evidence="6">The sequence shown here is derived from an EMBL/GenBank/DDBJ whole genome shotgun (WGS) entry which is preliminary data.</text>
</comment>
<reference evidence="6" key="1">
    <citation type="journal article" date="2015" name="Int. J. Syst. Evol. Microbiol.">
        <title>Rhizobium oryzicola sp. nov., potential plant-growth-promoting endophytic bacteria isolated from rice roots.</title>
        <authorList>
            <person name="Zhang X.X."/>
            <person name="Gao J.S."/>
            <person name="Cao Y.H."/>
            <person name="Sheirdil R.A."/>
            <person name="Wang X.C."/>
            <person name="Zhang L."/>
        </authorList>
    </citation>
    <scope>NUCLEOTIDE SEQUENCE</scope>
    <source>
        <strain evidence="6">05753</strain>
    </source>
</reference>
<evidence type="ECO:0000313" key="6">
    <source>
        <dbReference type="EMBL" id="MDO1583569.1"/>
    </source>
</evidence>
<protein>
    <recommendedName>
        <fullName evidence="4">Histidine utilization repressor</fullName>
    </recommendedName>
</protein>
<dbReference type="SUPFAM" id="SSF64288">
    <property type="entry name" value="Chorismate lyase-like"/>
    <property type="match status" value="1"/>
</dbReference>